<dbReference type="InterPro" id="IPR012349">
    <property type="entry name" value="Split_barrel_FMN-bd"/>
</dbReference>
<sequence>MLSFLNLKKINMIEVRRSLDQNLSELFGYLKRATADTRSPFRQPVLTTVDDNGTPHSRMLVLREINAPQHLIFFTDARTPKVAQLRQNRMASLLFWDPRKRVQLSMQVAVHMVEDDARLASYRDRVRGRAQQSYTTVLPPGTQVQKPEDAETWTDFESDNHFMVLECRPVSLTVLQLSGERHLRFVAEKKGDVWDASWVVP</sequence>
<dbReference type="Proteomes" id="UP000254808">
    <property type="component" value="Chromosome"/>
</dbReference>
<dbReference type="PANTHER" id="PTHR10851">
    <property type="entry name" value="PYRIDOXINE-5-PHOSPHATE OXIDASE"/>
    <property type="match status" value="1"/>
</dbReference>
<evidence type="ECO:0000313" key="7">
    <source>
        <dbReference type="Proteomes" id="UP000254808"/>
    </source>
</evidence>
<dbReference type="GO" id="GO:0008615">
    <property type="term" value="P:pyridoxine biosynthetic process"/>
    <property type="evidence" value="ECO:0007669"/>
    <property type="project" value="InterPro"/>
</dbReference>
<evidence type="ECO:0000256" key="3">
    <source>
        <dbReference type="ARBA" id="ARBA00022643"/>
    </source>
</evidence>
<organism evidence="6 7">
    <name type="scientific">Cyclonatronum proteinivorum</name>
    <dbReference type="NCBI Taxonomy" id="1457365"/>
    <lineage>
        <taxon>Bacteria</taxon>
        <taxon>Pseudomonadati</taxon>
        <taxon>Balneolota</taxon>
        <taxon>Balneolia</taxon>
        <taxon>Balneolales</taxon>
        <taxon>Cyclonatronaceae</taxon>
        <taxon>Cyclonatronum</taxon>
    </lineage>
</organism>
<dbReference type="SUPFAM" id="SSF50475">
    <property type="entry name" value="FMN-binding split barrel"/>
    <property type="match status" value="1"/>
</dbReference>
<keyword evidence="4" id="KW-0560">Oxidoreductase</keyword>
<dbReference type="EMBL" id="CP027806">
    <property type="protein sequence ID" value="AXJ00252.1"/>
    <property type="molecule type" value="Genomic_DNA"/>
</dbReference>
<name>A0A345UIF0_9BACT</name>
<reference evidence="6 7" key="1">
    <citation type="submission" date="2018-03" db="EMBL/GenBank/DDBJ databases">
        <title>Phenotypic and genomic properties of Cyclonatronum proteinivorum gen. nov., sp. nov., a haloalkaliphilic bacteroidete from soda lakes possessing Na+-translocating rhodopsin.</title>
        <authorList>
            <person name="Toshchakov S.V."/>
            <person name="Korzhenkov A."/>
            <person name="Samarov N.I."/>
            <person name="Kublanov I.V."/>
            <person name="Muntyan M.S."/>
            <person name="Sorokin D.Y."/>
        </authorList>
    </citation>
    <scope>NUCLEOTIDE SEQUENCE [LARGE SCALE GENOMIC DNA]</scope>
    <source>
        <strain evidence="6 7">Omega</strain>
    </source>
</reference>
<dbReference type="InterPro" id="IPR011576">
    <property type="entry name" value="Pyridox_Oxase_N"/>
</dbReference>
<feature type="domain" description="Pyridoxamine 5'-phosphate oxidase N-terminal" evidence="5">
    <location>
        <begin position="45"/>
        <end position="129"/>
    </location>
</feature>
<evidence type="ECO:0000256" key="4">
    <source>
        <dbReference type="ARBA" id="ARBA00023002"/>
    </source>
</evidence>
<keyword evidence="3" id="KW-0288">FMN</keyword>
<evidence type="ECO:0000313" key="6">
    <source>
        <dbReference type="EMBL" id="AXJ00252.1"/>
    </source>
</evidence>
<comment type="cofactor">
    <cofactor evidence="1">
        <name>FMN</name>
        <dbReference type="ChEBI" id="CHEBI:58210"/>
    </cofactor>
</comment>
<dbReference type="GO" id="GO:0004733">
    <property type="term" value="F:pyridoxamine phosphate oxidase activity"/>
    <property type="evidence" value="ECO:0007669"/>
    <property type="project" value="InterPro"/>
</dbReference>
<proteinExistence type="predicted"/>
<dbReference type="KEGG" id="cprv:CYPRO_0975"/>
<keyword evidence="7" id="KW-1185">Reference proteome</keyword>
<evidence type="ECO:0000256" key="1">
    <source>
        <dbReference type="ARBA" id="ARBA00001917"/>
    </source>
</evidence>
<dbReference type="PANTHER" id="PTHR10851:SF0">
    <property type="entry name" value="PYRIDOXINE-5'-PHOSPHATE OXIDASE"/>
    <property type="match status" value="1"/>
</dbReference>
<dbReference type="GO" id="GO:0010181">
    <property type="term" value="F:FMN binding"/>
    <property type="evidence" value="ECO:0007669"/>
    <property type="project" value="InterPro"/>
</dbReference>
<keyword evidence="2" id="KW-0285">Flavoprotein</keyword>
<dbReference type="OrthoDB" id="1493996at2"/>
<gene>
    <name evidence="6" type="ORF">CYPRO_0975</name>
</gene>
<dbReference type="AlphaFoldDB" id="A0A345UIF0"/>
<dbReference type="InterPro" id="IPR000659">
    <property type="entry name" value="Pyridox_Oxase"/>
</dbReference>
<evidence type="ECO:0000256" key="2">
    <source>
        <dbReference type="ARBA" id="ARBA00022630"/>
    </source>
</evidence>
<dbReference type="Gene3D" id="2.30.110.10">
    <property type="entry name" value="Electron Transport, Fmn-binding Protein, Chain A"/>
    <property type="match status" value="1"/>
</dbReference>
<evidence type="ECO:0000259" key="5">
    <source>
        <dbReference type="Pfam" id="PF01243"/>
    </source>
</evidence>
<dbReference type="Pfam" id="PF01243">
    <property type="entry name" value="PNPOx_N"/>
    <property type="match status" value="1"/>
</dbReference>
<accession>A0A345UIF0</accession>
<protein>
    <submittedName>
        <fullName evidence="6">Pyridoxamine 5'-phosphate oxidase</fullName>
    </submittedName>
</protein>